<accession>A0AAE0H1S0</accession>
<evidence type="ECO:0000256" key="1">
    <source>
        <dbReference type="SAM" id="MobiDB-lite"/>
    </source>
</evidence>
<name>A0AAE0H1S0_9CHLO</name>
<feature type="region of interest" description="Disordered" evidence="1">
    <location>
        <begin position="404"/>
        <end position="456"/>
    </location>
</feature>
<dbReference type="InterPro" id="IPR016024">
    <property type="entry name" value="ARM-type_fold"/>
</dbReference>
<proteinExistence type="predicted"/>
<protein>
    <submittedName>
        <fullName evidence="2">Uncharacterized protein</fullName>
    </submittedName>
</protein>
<organism evidence="2 3">
    <name type="scientific">Cymbomonas tetramitiformis</name>
    <dbReference type="NCBI Taxonomy" id="36881"/>
    <lineage>
        <taxon>Eukaryota</taxon>
        <taxon>Viridiplantae</taxon>
        <taxon>Chlorophyta</taxon>
        <taxon>Pyramimonadophyceae</taxon>
        <taxon>Pyramimonadales</taxon>
        <taxon>Pyramimonadaceae</taxon>
        <taxon>Cymbomonas</taxon>
    </lineage>
</organism>
<feature type="compositionally biased region" description="Basic and acidic residues" evidence="1">
    <location>
        <begin position="431"/>
        <end position="444"/>
    </location>
</feature>
<dbReference type="SUPFAM" id="SSF48371">
    <property type="entry name" value="ARM repeat"/>
    <property type="match status" value="1"/>
</dbReference>
<gene>
    <name evidence="2" type="ORF">CYMTET_4236</name>
</gene>
<reference evidence="2 3" key="1">
    <citation type="journal article" date="2015" name="Genome Biol. Evol.">
        <title>Comparative Genomics of a Bacterivorous Green Alga Reveals Evolutionary Causalities and Consequences of Phago-Mixotrophic Mode of Nutrition.</title>
        <authorList>
            <person name="Burns J.A."/>
            <person name="Paasch A."/>
            <person name="Narechania A."/>
            <person name="Kim E."/>
        </authorList>
    </citation>
    <scope>NUCLEOTIDE SEQUENCE [LARGE SCALE GENOMIC DNA]</scope>
    <source>
        <strain evidence="2 3">PLY_AMNH</strain>
    </source>
</reference>
<comment type="caution">
    <text evidence="2">The sequence shown here is derived from an EMBL/GenBank/DDBJ whole genome shotgun (WGS) entry which is preliminary data.</text>
</comment>
<evidence type="ECO:0000313" key="3">
    <source>
        <dbReference type="Proteomes" id="UP001190700"/>
    </source>
</evidence>
<dbReference type="Proteomes" id="UP001190700">
    <property type="component" value="Unassembled WGS sequence"/>
</dbReference>
<dbReference type="InterPro" id="IPR011989">
    <property type="entry name" value="ARM-like"/>
</dbReference>
<dbReference type="AlphaFoldDB" id="A0AAE0H1S0"/>
<dbReference type="EMBL" id="LGRX02000524">
    <property type="protein sequence ID" value="KAK3288281.1"/>
    <property type="molecule type" value="Genomic_DNA"/>
</dbReference>
<sequence length="1261" mass="138424">MALPLRATKDVLEGAREYVKLTNAACKNQTEALQKAAMVHMEVKNLIPLNIVRGSAKYKAAESAALAEVLGSDRGSHDARSREQDIERSHEFEVAVELKRTGKVVKIVVAEDWSLEHMRKTCVGCHGFSVSEVIERIPIPNDPKHVTTVLEKASIHYVRPFSNGLLKGRYGEKPDETVEVHVDDPYTNWMGCNKGVVINTEAQWQELLGDLPWNTREWRARCVVYLQELLGTESPRAWRAGAHGMWELAMQKVQRIELCTTNLTALVRLLCIAPPPRQPTMNAKELWTQFLSKRSEGVKEDSTETGAAAAATAVPSNAQLSKFGRIRIDILQVLAEACYRGHVDSLFDGLVDTLEAAIAALGTIWALSATQLTRNILVELGVAHHLLRLMGLLLQHMQAQEDQTQAETQAETQTEKMRRKRQTVVSTKKNIQRDAGARERRKTVVDPPELQDDSAEAHRMRQGVASVVLRLQGFCLGTLSVLLCHPRVRGLMAYSISRSDFLTLQPDSPGRAEPVTEAADCGYALLCHFSLLRGFQEIAPELTTRGCALAARALCTLLARSPNERHVFTRLQLLPNLQAMLDYVEAPEVQRCALAILPLFRDAEGGLQALSTEAACKRMQIVRRLMMDVMADRLATMEDSPQLAGGAGARSEELVSEGSLRREGWMTQWQQQKAAIQDHTPGAQAKRLEVQERLMAQRREGGRALDAATVAYVPCLRAALHLHAVDAKGNSSLSDADIVGVVAALREVAQMPRELGAVPVINVLACACMMAAVPYTAKQLIKLDVLPLLMLLAVHERVSTDAHVKAVSALAILATHEEELSWVKLMRAAGLQKGTMKRAAALRSKPTAIASFAALNREASAHATAQKANHMEDGADLSAINDTKVGSRISWHIQDQSILLGGAYRQTMVRAGVPETLHRALQLDPGVLVLEANCAVSFMLLAATEAPEEWGEELLRTVVQLLGNRQGRVRTFAAAATWLLARHTRNRDALGRLGAIPALLRCLEQVEWAPAAVLIQSISAAATAATLSSEESHSSVGVIAALQRKGMGKWGLLTMEWAMGALWILAMSGTNRKQLLGKDESVAGWDPEVLEPLQARRHQRAAEVLMENPMFRGLTPIGIVDKEQGKFVAAVLISELDRGLEGVEHEVLEVAIARERDMERRSGRPSSAHVAARAAAAEKGLETCDVAPPDVLLLGDRRNTLLFNLVSLLYTLVEKDMMWIPALHLHGLERALSKITHSARARPALREMAAHLHLFVYAARV</sequence>
<keyword evidence="3" id="KW-1185">Reference proteome</keyword>
<dbReference type="Gene3D" id="1.25.10.10">
    <property type="entry name" value="Leucine-rich Repeat Variant"/>
    <property type="match status" value="1"/>
</dbReference>
<evidence type="ECO:0000313" key="2">
    <source>
        <dbReference type="EMBL" id="KAK3288281.1"/>
    </source>
</evidence>